<organism evidence="2 3">
    <name type="scientific">Seiridium cardinale</name>
    <dbReference type="NCBI Taxonomy" id="138064"/>
    <lineage>
        <taxon>Eukaryota</taxon>
        <taxon>Fungi</taxon>
        <taxon>Dikarya</taxon>
        <taxon>Ascomycota</taxon>
        <taxon>Pezizomycotina</taxon>
        <taxon>Sordariomycetes</taxon>
        <taxon>Xylariomycetidae</taxon>
        <taxon>Amphisphaeriales</taxon>
        <taxon>Sporocadaceae</taxon>
        <taxon>Seiridium</taxon>
    </lineage>
</organism>
<feature type="compositionally biased region" description="Polar residues" evidence="1">
    <location>
        <begin position="1"/>
        <end position="11"/>
    </location>
</feature>
<feature type="compositionally biased region" description="Polar residues" evidence="1">
    <location>
        <begin position="23"/>
        <end position="32"/>
    </location>
</feature>
<feature type="region of interest" description="Disordered" evidence="1">
    <location>
        <begin position="1"/>
        <end position="32"/>
    </location>
</feature>
<evidence type="ECO:0000313" key="2">
    <source>
        <dbReference type="EMBL" id="KAK9782460.1"/>
    </source>
</evidence>
<dbReference type="EMBL" id="JARVKM010000002">
    <property type="protein sequence ID" value="KAK9782460.1"/>
    <property type="molecule type" value="Genomic_DNA"/>
</dbReference>
<protein>
    <submittedName>
        <fullName evidence="2">Uncharacterized protein</fullName>
    </submittedName>
</protein>
<name>A0ABR2Y6V8_9PEZI</name>
<accession>A0ABR2Y6V8</accession>
<sequence length="114" mass="12297">MPMFSTASISARTPAVQDEPTHRTTIGPGSTDRNFAELNDVIACLPNVPGWVSKGTLIGASHAEQTRNARTRPVSRHWLLPKIADVIPAAPIRIGLARAAERHKKPNVQENSSA</sequence>
<keyword evidence="3" id="KW-1185">Reference proteome</keyword>
<evidence type="ECO:0000256" key="1">
    <source>
        <dbReference type="SAM" id="MobiDB-lite"/>
    </source>
</evidence>
<proteinExistence type="predicted"/>
<reference evidence="2 3" key="1">
    <citation type="submission" date="2024-02" db="EMBL/GenBank/DDBJ databases">
        <title>First draft genome assembly of two strains of Seiridium cardinale.</title>
        <authorList>
            <person name="Emiliani G."/>
            <person name="Scali E."/>
        </authorList>
    </citation>
    <scope>NUCLEOTIDE SEQUENCE [LARGE SCALE GENOMIC DNA]</scope>
    <source>
        <strain evidence="2 3">BM-138-000479</strain>
    </source>
</reference>
<comment type="caution">
    <text evidence="2">The sequence shown here is derived from an EMBL/GenBank/DDBJ whole genome shotgun (WGS) entry which is preliminary data.</text>
</comment>
<evidence type="ECO:0000313" key="3">
    <source>
        <dbReference type="Proteomes" id="UP001465668"/>
    </source>
</evidence>
<dbReference type="Proteomes" id="UP001465668">
    <property type="component" value="Unassembled WGS sequence"/>
</dbReference>
<gene>
    <name evidence="2" type="ORF">SCAR479_00803</name>
</gene>